<reference evidence="1 2" key="1">
    <citation type="submission" date="2024-02" db="EMBL/GenBank/DDBJ databases">
        <authorList>
            <person name="Vignale AGUSTIN F."/>
            <person name="Sosa J E."/>
            <person name="Modenutti C."/>
        </authorList>
    </citation>
    <scope>NUCLEOTIDE SEQUENCE [LARGE SCALE GENOMIC DNA]</scope>
</reference>
<comment type="caution">
    <text evidence="1">The sequence shown here is derived from an EMBL/GenBank/DDBJ whole genome shotgun (WGS) entry which is preliminary data.</text>
</comment>
<gene>
    <name evidence="1" type="ORF">ILEXP_LOCUS36016</name>
</gene>
<organism evidence="1 2">
    <name type="scientific">Ilex paraguariensis</name>
    <name type="common">yerba mate</name>
    <dbReference type="NCBI Taxonomy" id="185542"/>
    <lineage>
        <taxon>Eukaryota</taxon>
        <taxon>Viridiplantae</taxon>
        <taxon>Streptophyta</taxon>
        <taxon>Embryophyta</taxon>
        <taxon>Tracheophyta</taxon>
        <taxon>Spermatophyta</taxon>
        <taxon>Magnoliopsida</taxon>
        <taxon>eudicotyledons</taxon>
        <taxon>Gunneridae</taxon>
        <taxon>Pentapetalae</taxon>
        <taxon>asterids</taxon>
        <taxon>campanulids</taxon>
        <taxon>Aquifoliales</taxon>
        <taxon>Aquifoliaceae</taxon>
        <taxon>Ilex</taxon>
    </lineage>
</organism>
<keyword evidence="2" id="KW-1185">Reference proteome</keyword>
<dbReference type="AlphaFoldDB" id="A0ABC8TBI3"/>
<dbReference type="Proteomes" id="UP001642360">
    <property type="component" value="Unassembled WGS sequence"/>
</dbReference>
<accession>A0ABC8TBI3</accession>
<dbReference type="PANTHER" id="PTHR45859">
    <property type="entry name" value="TRANSLATION INITIATION FACTOR EIF-2B SUBUNIT BETA"/>
    <property type="match status" value="1"/>
</dbReference>
<evidence type="ECO:0000313" key="2">
    <source>
        <dbReference type="Proteomes" id="UP001642360"/>
    </source>
</evidence>
<name>A0ABC8TBI3_9AQUA</name>
<protein>
    <submittedName>
        <fullName evidence="1">Uncharacterized protein</fullName>
    </submittedName>
</protein>
<proteinExistence type="predicted"/>
<sequence>MPDIQEIVNEFVAKLNKRSNTCQTDGSAELAIGNIVRRVLYIIREEELSLLTSDTEELNFPAVSGVDEIIDQDYNSVTSAAAIASRNFLRSPSLRTLLEKMPNSAAACQTSSGGDSGEKCKFDKHARSRNLKHNVIEAVNMPIDDIDTFHE</sequence>
<evidence type="ECO:0000313" key="1">
    <source>
        <dbReference type="EMBL" id="CAK9166776.1"/>
    </source>
</evidence>
<dbReference type="PANTHER" id="PTHR45859:SF2">
    <property type="entry name" value="TRANSLATION INITIATION FACTOR EIF-2B SUBUNIT BETA-LIKE"/>
    <property type="match status" value="1"/>
</dbReference>
<dbReference type="EMBL" id="CAUOFW020004691">
    <property type="protein sequence ID" value="CAK9166776.1"/>
    <property type="molecule type" value="Genomic_DNA"/>
</dbReference>
<dbReference type="InterPro" id="IPR051855">
    <property type="entry name" value="eIF2B_beta_subunit"/>
</dbReference>